<reference evidence="3 4" key="1">
    <citation type="submission" date="2020-07" db="EMBL/GenBank/DDBJ databases">
        <title>Sequencing the genomes of 1000 actinobacteria strains.</title>
        <authorList>
            <person name="Klenk H.-P."/>
        </authorList>
    </citation>
    <scope>NUCLEOTIDE SEQUENCE [LARGE SCALE GENOMIC DNA]</scope>
    <source>
        <strain evidence="3 4">DSM 29531</strain>
    </source>
</reference>
<evidence type="ECO:0000256" key="1">
    <source>
        <dbReference type="ARBA" id="ARBA00007789"/>
    </source>
</evidence>
<dbReference type="SUPFAM" id="SSF51679">
    <property type="entry name" value="Bacterial luciferase-like"/>
    <property type="match status" value="1"/>
</dbReference>
<keyword evidence="4" id="KW-1185">Reference proteome</keyword>
<dbReference type="GO" id="GO:0016705">
    <property type="term" value="F:oxidoreductase activity, acting on paired donors, with incorporation or reduction of molecular oxygen"/>
    <property type="evidence" value="ECO:0007669"/>
    <property type="project" value="InterPro"/>
</dbReference>
<protein>
    <submittedName>
        <fullName evidence="3">Luciferase family oxidoreductase group 1</fullName>
    </submittedName>
</protein>
<dbReference type="PANTHER" id="PTHR30137">
    <property type="entry name" value="LUCIFERASE-LIKE MONOOXYGENASE"/>
    <property type="match status" value="1"/>
</dbReference>
<dbReference type="Pfam" id="PF00296">
    <property type="entry name" value="Bac_luciferase"/>
    <property type="match status" value="1"/>
</dbReference>
<evidence type="ECO:0000313" key="4">
    <source>
        <dbReference type="Proteomes" id="UP000571817"/>
    </source>
</evidence>
<dbReference type="Gene3D" id="3.20.20.30">
    <property type="entry name" value="Luciferase-like domain"/>
    <property type="match status" value="1"/>
</dbReference>
<dbReference type="InterPro" id="IPR050766">
    <property type="entry name" value="Bact_Lucif_Oxidored"/>
</dbReference>
<sequence length="276" mass="29321">MALTVQMAELAEDRGMTRYWVAEHHNTQVGLAAPEVVLAVIAAQTTSIAVGSGGVLLQYYSPLKIAEVYLTLAASFPGRVELGVCRGPGVADDAVRLELVSGHDTELAADVYDTKVADLVRFLDPSEDLGPLEPAPRGVSAPPLWVLGSSSSSIAQAIRHRSRYGYMCFFPGSDEIGPPLIEEYLAGLGTDPADGPIITVSVICGRTEDDAQAMHSRLRSAGYMVINVVGDPGQCVAAIEALCERYHARSVLVALVAQSGAEQLEQLRRLAGAVRH</sequence>
<accession>A0A853DIM7</accession>
<dbReference type="AlphaFoldDB" id="A0A853DIM7"/>
<comment type="caution">
    <text evidence="3">The sequence shown here is derived from an EMBL/GenBank/DDBJ whole genome shotgun (WGS) entry which is preliminary data.</text>
</comment>
<dbReference type="GO" id="GO:0005829">
    <property type="term" value="C:cytosol"/>
    <property type="evidence" value="ECO:0007669"/>
    <property type="project" value="TreeGrafter"/>
</dbReference>
<evidence type="ECO:0000259" key="2">
    <source>
        <dbReference type="Pfam" id="PF00296"/>
    </source>
</evidence>
<dbReference type="EMBL" id="JACCFW010000001">
    <property type="protein sequence ID" value="NYJ74884.1"/>
    <property type="molecule type" value="Genomic_DNA"/>
</dbReference>
<dbReference type="NCBIfam" id="TIGR03558">
    <property type="entry name" value="oxido_grp_1"/>
    <property type="match status" value="1"/>
</dbReference>
<organism evidence="3 4">
    <name type="scientific">Allobranchiibius huperziae</name>
    <dbReference type="NCBI Taxonomy" id="1874116"/>
    <lineage>
        <taxon>Bacteria</taxon>
        <taxon>Bacillati</taxon>
        <taxon>Actinomycetota</taxon>
        <taxon>Actinomycetes</taxon>
        <taxon>Micrococcales</taxon>
        <taxon>Dermacoccaceae</taxon>
        <taxon>Allobranchiibius</taxon>
    </lineage>
</organism>
<evidence type="ECO:0000313" key="3">
    <source>
        <dbReference type="EMBL" id="NYJ74884.1"/>
    </source>
</evidence>
<name>A0A853DIM7_9MICO</name>
<dbReference type="InterPro" id="IPR011251">
    <property type="entry name" value="Luciferase-like_dom"/>
</dbReference>
<dbReference type="InterPro" id="IPR019949">
    <property type="entry name" value="CmoO-like"/>
</dbReference>
<comment type="similarity">
    <text evidence="1">To bacterial alkanal monooxygenase alpha and beta chains.</text>
</comment>
<gene>
    <name evidence="3" type="ORF">HNR15_001847</name>
</gene>
<dbReference type="InterPro" id="IPR036661">
    <property type="entry name" value="Luciferase-like_sf"/>
</dbReference>
<dbReference type="PANTHER" id="PTHR30137:SF6">
    <property type="entry name" value="LUCIFERASE-LIKE MONOOXYGENASE"/>
    <property type="match status" value="1"/>
</dbReference>
<proteinExistence type="predicted"/>
<feature type="domain" description="Luciferase-like" evidence="2">
    <location>
        <begin position="4"/>
        <end position="219"/>
    </location>
</feature>
<dbReference type="Proteomes" id="UP000571817">
    <property type="component" value="Unassembled WGS sequence"/>
</dbReference>